<evidence type="ECO:0000313" key="1">
    <source>
        <dbReference type="EMBL" id="CAE6460195.1"/>
    </source>
</evidence>
<protein>
    <submittedName>
        <fullName evidence="2">Uncharacterized protein</fullName>
    </submittedName>
</protein>
<proteinExistence type="predicted"/>
<gene>
    <name evidence="1" type="ORF">RDB_LOCUS50444</name>
    <name evidence="2" type="ORF">RDB_LOCUS94527</name>
</gene>
<reference evidence="2" key="1">
    <citation type="submission" date="2021-01" db="EMBL/GenBank/DDBJ databases">
        <authorList>
            <person name="Kaushik A."/>
        </authorList>
    </citation>
    <scope>NUCLEOTIDE SEQUENCE</scope>
    <source>
        <strain evidence="2">AG5</strain>
        <strain evidence="1">Type strain: AG8-Rh-89/</strain>
    </source>
</reference>
<evidence type="ECO:0000313" key="2">
    <source>
        <dbReference type="EMBL" id="CAE7156600.1"/>
    </source>
</evidence>
<dbReference type="Proteomes" id="UP000663850">
    <property type="component" value="Unassembled WGS sequence"/>
</dbReference>
<dbReference type="EMBL" id="CAJNJQ010001964">
    <property type="protein sequence ID" value="CAE7156600.1"/>
    <property type="molecule type" value="Genomic_DNA"/>
</dbReference>
<dbReference type="AlphaFoldDB" id="A0A8H3E6L6"/>
<comment type="caution">
    <text evidence="2">The sequence shown here is derived from an EMBL/GenBank/DDBJ whole genome shotgun (WGS) entry which is preliminary data.</text>
</comment>
<dbReference type="EMBL" id="CAJMWZ010002703">
    <property type="protein sequence ID" value="CAE6460195.1"/>
    <property type="molecule type" value="Genomic_DNA"/>
</dbReference>
<evidence type="ECO:0000313" key="3">
    <source>
        <dbReference type="Proteomes" id="UP000663827"/>
    </source>
</evidence>
<name>A0A8H3E6L6_9AGAM</name>
<dbReference type="Proteomes" id="UP000663827">
    <property type="component" value="Unassembled WGS sequence"/>
</dbReference>
<accession>A0A8H3E6L6</accession>
<organism evidence="2 3">
    <name type="scientific">Rhizoctonia solani</name>
    <dbReference type="NCBI Taxonomy" id="456999"/>
    <lineage>
        <taxon>Eukaryota</taxon>
        <taxon>Fungi</taxon>
        <taxon>Dikarya</taxon>
        <taxon>Basidiomycota</taxon>
        <taxon>Agaricomycotina</taxon>
        <taxon>Agaricomycetes</taxon>
        <taxon>Cantharellales</taxon>
        <taxon>Ceratobasidiaceae</taxon>
        <taxon>Rhizoctonia</taxon>
    </lineage>
</organism>
<sequence>MGVREQLDSSATLLYSHSTGSFSSKNLTAAMADFFTSSAVAAVAAKRVQEDEIAPDTPNDKAESTTTVKGAGSNFSMCEIIM</sequence>